<dbReference type="Proteomes" id="UP000016931">
    <property type="component" value="Unassembled WGS sequence"/>
</dbReference>
<dbReference type="Gene3D" id="3.40.50.300">
    <property type="entry name" value="P-loop containing nucleotide triphosphate hydrolases"/>
    <property type="match status" value="1"/>
</dbReference>
<dbReference type="InterPro" id="IPR027417">
    <property type="entry name" value="P-loop_NTPase"/>
</dbReference>
<keyword evidence="5" id="KW-1185">Reference proteome</keyword>
<feature type="domain" description="AAA protein C-terminal winged helix" evidence="3">
    <location>
        <begin position="425"/>
        <end position="544"/>
    </location>
</feature>
<name>N1QJ80_SPHMS</name>
<evidence type="ECO:0000259" key="3">
    <source>
        <dbReference type="Pfam" id="PF24913"/>
    </source>
</evidence>
<evidence type="ECO:0000259" key="2">
    <source>
        <dbReference type="Pfam" id="PF13191"/>
    </source>
</evidence>
<evidence type="ECO:0008006" key="6">
    <source>
        <dbReference type="Google" id="ProtNLM"/>
    </source>
</evidence>
<dbReference type="Pfam" id="PF13191">
    <property type="entry name" value="AAA_16"/>
    <property type="match status" value="1"/>
</dbReference>
<dbReference type="eggNOG" id="ENOG502QTW2">
    <property type="taxonomic scope" value="Eukaryota"/>
</dbReference>
<gene>
    <name evidence="4" type="ORF">SEPMUDRAFT_146327</name>
</gene>
<dbReference type="InterPro" id="IPR056808">
    <property type="entry name" value="HTH_AAA"/>
</dbReference>
<dbReference type="OrthoDB" id="511599at2759"/>
<accession>N1QJ80</accession>
<dbReference type="HOGENOM" id="CLU_021105_1_2_1"/>
<dbReference type="InterPro" id="IPR041664">
    <property type="entry name" value="AAA_16"/>
</dbReference>
<feature type="region of interest" description="Disordered" evidence="1">
    <location>
        <begin position="49"/>
        <end position="93"/>
    </location>
</feature>
<dbReference type="AlphaFoldDB" id="N1QJ80"/>
<feature type="domain" description="Orc1-like AAA ATPase" evidence="2">
    <location>
        <begin position="176"/>
        <end position="328"/>
    </location>
</feature>
<dbReference type="PANTHER" id="PTHR36168">
    <property type="entry name" value="CHROMOSOME 1, WHOLE GENOME SHOTGUN SEQUENCE"/>
    <property type="match status" value="1"/>
</dbReference>
<evidence type="ECO:0000256" key="1">
    <source>
        <dbReference type="SAM" id="MobiDB-lite"/>
    </source>
</evidence>
<dbReference type="EMBL" id="KB456260">
    <property type="protein sequence ID" value="EMF17245.1"/>
    <property type="molecule type" value="Genomic_DNA"/>
</dbReference>
<dbReference type="RefSeq" id="XP_016765366.1">
    <property type="nucleotide sequence ID" value="XM_016903579.1"/>
</dbReference>
<dbReference type="GeneID" id="27900716"/>
<sequence>MRRVARAVAVAGLPVNARTVLRPAPAGITYTYLWPHPGTGVTLTHSRHLQLPYGPQTPGPPDAGPAESNDNNNNNDDAASSSRSRSRSESSNGARFDWKETAFKMAEASLTTFASVAVLGAVGYGYTRYYKHMILEKMENAFNPGDPVLDIAATAKQGSATGGHVLMDEDNQREHWVIREEQALIDDIVAGRVRGQYHLIVGEKGTGKSSMLIDAMAKIDGEGCAMFDAHANPEIFRIRLGKALDFEFHEDNMGSFFSIRGPRDAGALLDVERAFNKLEKVALKRRQKVGRPLILIFNSMHLLRDDDGGKDLLELIQQRAEQWSASNLATVIFNSDDYWIYERLKQYATRMNVIRILDLDKQKALAALRNYRTKYRNDHPSESILEQVYDLVGGRMSYLSRCAKSDDMVKTAFSICRAEKTWFLNQCWILGTEMDDDVMDQQKFASAAMVLAKAMVDLEKQMEHRYHPEQGHILPEIPLHKAREIMTRADFIQSYDAINIFAIDSNANVRPDSVPMMNAFREICAEEGFDDFLQATLDRIGDIESLGRTRELTIKDLWEGGKYNIKMQSGGITFECEKPEEDEEGEAKNDDGDVKTYKAAQQVITTAYLKYQEEKEGK</sequence>
<organism evidence="4 5">
    <name type="scientific">Sphaerulina musiva (strain SO2202)</name>
    <name type="common">Poplar stem canker fungus</name>
    <name type="synonym">Septoria musiva</name>
    <dbReference type="NCBI Taxonomy" id="692275"/>
    <lineage>
        <taxon>Eukaryota</taxon>
        <taxon>Fungi</taxon>
        <taxon>Dikarya</taxon>
        <taxon>Ascomycota</taxon>
        <taxon>Pezizomycotina</taxon>
        <taxon>Dothideomycetes</taxon>
        <taxon>Dothideomycetidae</taxon>
        <taxon>Mycosphaerellales</taxon>
        <taxon>Mycosphaerellaceae</taxon>
        <taxon>Sphaerulina</taxon>
    </lineage>
</organism>
<dbReference type="STRING" id="692275.N1QJ80"/>
<evidence type="ECO:0000313" key="4">
    <source>
        <dbReference type="EMBL" id="EMF17245.1"/>
    </source>
</evidence>
<evidence type="ECO:0000313" key="5">
    <source>
        <dbReference type="Proteomes" id="UP000016931"/>
    </source>
</evidence>
<dbReference type="OMA" id="HYYLLIG"/>
<protein>
    <recommendedName>
        <fullName evidence="6">Orc1-like AAA ATPase domain-containing protein</fullName>
    </recommendedName>
</protein>
<dbReference type="PANTHER" id="PTHR36168:SF1">
    <property type="entry name" value="ORC1-LIKE AAA ATPASE DOMAIN-CONTAINING PROTEIN"/>
    <property type="match status" value="1"/>
</dbReference>
<dbReference type="Pfam" id="PF24913">
    <property type="entry name" value="WHD_AAA_fung"/>
    <property type="match status" value="1"/>
</dbReference>
<reference evidence="4 5" key="1">
    <citation type="journal article" date="2012" name="PLoS Pathog.">
        <title>Diverse lifestyles and strategies of plant pathogenesis encoded in the genomes of eighteen Dothideomycetes fungi.</title>
        <authorList>
            <person name="Ohm R.A."/>
            <person name="Feau N."/>
            <person name="Henrissat B."/>
            <person name="Schoch C.L."/>
            <person name="Horwitz B.A."/>
            <person name="Barry K.W."/>
            <person name="Condon B.J."/>
            <person name="Copeland A.C."/>
            <person name="Dhillon B."/>
            <person name="Glaser F."/>
            <person name="Hesse C.N."/>
            <person name="Kosti I."/>
            <person name="LaButti K."/>
            <person name="Lindquist E.A."/>
            <person name="Lucas S."/>
            <person name="Salamov A.A."/>
            <person name="Bradshaw R.E."/>
            <person name="Ciuffetti L."/>
            <person name="Hamelin R.C."/>
            <person name="Kema G.H.J."/>
            <person name="Lawrence C."/>
            <person name="Scott J.A."/>
            <person name="Spatafora J.W."/>
            <person name="Turgeon B.G."/>
            <person name="de Wit P.J.G.M."/>
            <person name="Zhong S."/>
            <person name="Goodwin S.B."/>
            <person name="Grigoriev I.V."/>
        </authorList>
    </citation>
    <scope>NUCLEOTIDE SEQUENCE [LARGE SCALE GENOMIC DNA]</scope>
    <source>
        <strain evidence="4 5">SO2202</strain>
    </source>
</reference>
<proteinExistence type="predicted"/>
<dbReference type="SUPFAM" id="SSF52540">
    <property type="entry name" value="P-loop containing nucleoside triphosphate hydrolases"/>
    <property type="match status" value="1"/>
</dbReference>
<feature type="compositionally biased region" description="Low complexity" evidence="1">
    <location>
        <begin position="66"/>
        <end position="83"/>
    </location>
</feature>